<keyword evidence="4" id="KW-0238">DNA-binding</keyword>
<dbReference type="Gene3D" id="3.40.50.300">
    <property type="entry name" value="P-loop containing nucleotide triphosphate hydrolases"/>
    <property type="match status" value="2"/>
</dbReference>
<evidence type="ECO:0000256" key="5">
    <source>
        <dbReference type="ARBA" id="ARBA00023235"/>
    </source>
</evidence>
<keyword evidence="8" id="KW-0732">Signal</keyword>
<dbReference type="GO" id="GO:0043138">
    <property type="term" value="F:3'-5' DNA helicase activity"/>
    <property type="evidence" value="ECO:0007669"/>
    <property type="project" value="UniProtKB-EC"/>
</dbReference>
<proteinExistence type="inferred from homology"/>
<dbReference type="GO" id="GO:0009378">
    <property type="term" value="F:four-way junction helicase activity"/>
    <property type="evidence" value="ECO:0007669"/>
    <property type="project" value="TreeGrafter"/>
</dbReference>
<comment type="similarity">
    <text evidence="1">Belongs to the helicase family. RecQ subfamily.</text>
</comment>
<evidence type="ECO:0000256" key="1">
    <source>
        <dbReference type="ARBA" id="ARBA00005446"/>
    </source>
</evidence>
<dbReference type="EMBL" id="KN881675">
    <property type="protein sequence ID" value="KIY50688.1"/>
    <property type="molecule type" value="Genomic_DNA"/>
</dbReference>
<dbReference type="PROSITE" id="PS51194">
    <property type="entry name" value="HELICASE_CTER"/>
    <property type="match status" value="1"/>
</dbReference>
<dbReference type="PANTHER" id="PTHR13710">
    <property type="entry name" value="DNA HELICASE RECQ FAMILY MEMBER"/>
    <property type="match status" value="1"/>
</dbReference>
<keyword evidence="12" id="KW-1185">Reference proteome</keyword>
<protein>
    <recommendedName>
        <fullName evidence="7">DNA 3'-5' helicase</fullName>
        <ecNumber evidence="7">5.6.2.4</ecNumber>
    </recommendedName>
</protein>
<dbReference type="Proteomes" id="UP000054144">
    <property type="component" value="Unassembled WGS sequence"/>
</dbReference>
<dbReference type="GO" id="GO:0005694">
    <property type="term" value="C:chromosome"/>
    <property type="evidence" value="ECO:0007669"/>
    <property type="project" value="TreeGrafter"/>
</dbReference>
<evidence type="ECO:0000256" key="4">
    <source>
        <dbReference type="ARBA" id="ARBA00023125"/>
    </source>
</evidence>
<dbReference type="InterPro" id="IPR014001">
    <property type="entry name" value="Helicase_ATP-bd"/>
</dbReference>
<dbReference type="EC" id="5.6.2.4" evidence="7"/>
<dbReference type="GO" id="GO:0003677">
    <property type="term" value="F:DNA binding"/>
    <property type="evidence" value="ECO:0007669"/>
    <property type="project" value="UniProtKB-KW"/>
</dbReference>
<evidence type="ECO:0000313" key="11">
    <source>
        <dbReference type="EMBL" id="KIY50688.1"/>
    </source>
</evidence>
<comment type="catalytic activity">
    <reaction evidence="6">
        <text>Couples ATP hydrolysis with the unwinding of duplex DNA by translocating in the 3'-5' direction.</text>
        <dbReference type="EC" id="5.6.2.4"/>
    </reaction>
</comment>
<feature type="domain" description="Helicase C-terminal" evidence="10">
    <location>
        <begin position="308"/>
        <end position="486"/>
    </location>
</feature>
<organism evidence="11 12">
    <name type="scientific">Fistulina hepatica ATCC 64428</name>
    <dbReference type="NCBI Taxonomy" id="1128425"/>
    <lineage>
        <taxon>Eukaryota</taxon>
        <taxon>Fungi</taxon>
        <taxon>Dikarya</taxon>
        <taxon>Basidiomycota</taxon>
        <taxon>Agaricomycotina</taxon>
        <taxon>Agaricomycetes</taxon>
        <taxon>Agaricomycetidae</taxon>
        <taxon>Agaricales</taxon>
        <taxon>Fistulinaceae</taxon>
        <taxon>Fistulina</taxon>
    </lineage>
</organism>
<evidence type="ECO:0000259" key="10">
    <source>
        <dbReference type="PROSITE" id="PS51194"/>
    </source>
</evidence>
<dbReference type="GO" id="GO:0006310">
    <property type="term" value="P:DNA recombination"/>
    <property type="evidence" value="ECO:0007669"/>
    <property type="project" value="TreeGrafter"/>
</dbReference>
<dbReference type="GO" id="GO:0005524">
    <property type="term" value="F:ATP binding"/>
    <property type="evidence" value="ECO:0007669"/>
    <property type="project" value="UniProtKB-KW"/>
</dbReference>
<dbReference type="OrthoDB" id="5952536at2759"/>
<evidence type="ECO:0000256" key="2">
    <source>
        <dbReference type="ARBA" id="ARBA00022741"/>
    </source>
</evidence>
<dbReference type="InterPro" id="IPR011545">
    <property type="entry name" value="DEAD/DEAH_box_helicase_dom"/>
</dbReference>
<keyword evidence="5" id="KW-0413">Isomerase</keyword>
<evidence type="ECO:0000256" key="7">
    <source>
        <dbReference type="ARBA" id="ARBA00034808"/>
    </source>
</evidence>
<dbReference type="GO" id="GO:0016787">
    <property type="term" value="F:hydrolase activity"/>
    <property type="evidence" value="ECO:0007669"/>
    <property type="project" value="UniProtKB-KW"/>
</dbReference>
<dbReference type="AlphaFoldDB" id="A0A0D7AIK9"/>
<dbReference type="InterPro" id="IPR027417">
    <property type="entry name" value="P-loop_NTPase"/>
</dbReference>
<dbReference type="PANTHER" id="PTHR13710:SF105">
    <property type="entry name" value="ATP-DEPENDENT DNA HELICASE Q1"/>
    <property type="match status" value="1"/>
</dbReference>
<dbReference type="SUPFAM" id="SSF52540">
    <property type="entry name" value="P-loop containing nucleoside triphosphate hydrolases"/>
    <property type="match status" value="1"/>
</dbReference>
<keyword evidence="2" id="KW-0547">Nucleotide-binding</keyword>
<feature type="domain" description="Helicase ATP-binding" evidence="9">
    <location>
        <begin position="76"/>
        <end position="284"/>
    </location>
</feature>
<name>A0A0D7AIK9_9AGAR</name>
<evidence type="ECO:0000256" key="3">
    <source>
        <dbReference type="ARBA" id="ARBA00022840"/>
    </source>
</evidence>
<evidence type="ECO:0000313" key="12">
    <source>
        <dbReference type="Proteomes" id="UP000054144"/>
    </source>
</evidence>
<keyword evidence="11" id="KW-0378">Hydrolase</keyword>
<evidence type="ECO:0000256" key="8">
    <source>
        <dbReference type="SAM" id="SignalP"/>
    </source>
</evidence>
<evidence type="ECO:0000256" key="6">
    <source>
        <dbReference type="ARBA" id="ARBA00034617"/>
    </source>
</evidence>
<dbReference type="Pfam" id="PF00271">
    <property type="entry name" value="Helicase_C"/>
    <property type="match status" value="1"/>
</dbReference>
<gene>
    <name evidence="11" type="ORF">FISHEDRAFT_38752</name>
</gene>
<feature type="signal peptide" evidence="8">
    <location>
        <begin position="1"/>
        <end position="24"/>
    </location>
</feature>
<dbReference type="GO" id="GO:0005737">
    <property type="term" value="C:cytoplasm"/>
    <property type="evidence" value="ECO:0007669"/>
    <property type="project" value="TreeGrafter"/>
</dbReference>
<keyword evidence="3" id="KW-0067">ATP-binding</keyword>
<reference evidence="11 12" key="1">
    <citation type="journal article" date="2015" name="Fungal Genet. Biol.">
        <title>Evolution of novel wood decay mechanisms in Agaricales revealed by the genome sequences of Fistulina hepatica and Cylindrobasidium torrendii.</title>
        <authorList>
            <person name="Floudas D."/>
            <person name="Held B.W."/>
            <person name="Riley R."/>
            <person name="Nagy L.G."/>
            <person name="Koehler G."/>
            <person name="Ransdell A.S."/>
            <person name="Younus H."/>
            <person name="Chow J."/>
            <person name="Chiniquy J."/>
            <person name="Lipzen A."/>
            <person name="Tritt A."/>
            <person name="Sun H."/>
            <person name="Haridas S."/>
            <person name="LaButti K."/>
            <person name="Ohm R.A."/>
            <person name="Kues U."/>
            <person name="Blanchette R.A."/>
            <person name="Grigoriev I.V."/>
            <person name="Minto R.E."/>
            <person name="Hibbett D.S."/>
        </authorList>
    </citation>
    <scope>NUCLEOTIDE SEQUENCE [LARGE SCALE GENOMIC DNA]</scope>
    <source>
        <strain evidence="11 12">ATCC 64428</strain>
    </source>
</reference>
<accession>A0A0D7AIK9</accession>
<dbReference type="GO" id="GO:0006281">
    <property type="term" value="P:DNA repair"/>
    <property type="evidence" value="ECO:0007669"/>
    <property type="project" value="TreeGrafter"/>
</dbReference>
<sequence length="662" mass="74394">MSSALTARSFVSWLLSIHLEVVSAYVRDNIPAMLVPRFYIESLDERQQMICWKFCAITWFITNRSQCPRENQLRGAVGIALGRDTFVNATTGSGKTLIACLNMLLHDPEDTPRTFLMLDPLLRLQNCHAEEMSERYGLSVAVINEHTKHDDVIWQACIVIYLFKTNKNLYFIQDLRNGHVQVIITSPEQFTKTKDGHLSRLGHLFKSSSKFRAYIRYVVVDEAHGIAEWGIERYGLEPFRPAYGKLRELKVLLGDDVPWLALTATAPSYVVRVLESNILRPNYVLVKTPLNRSNMMFASHCVKGSLYDAENYACFLVEPFDLDKQPYVLLFVHGGLKSTVSLAVAVDTLLPPAHRRKGIVKHYHSKMSTSYLQQTHTDFVSPAGKCRILVTTIAEAIGIDFSSVQYVCSVGLPSTLSLLYQMYGRLVRQGSAHGIACLFYESWVNDIDLNEYEAYGSSDDLDRPRGPLSLHSSPAERAPFLLVDTIQKARCWRAVFASYLNDVADNALTFDTGSCCSSPDHVDELNFIDNYLPSPLLMRNHALSNDVIDGTMTLTFLEPQLDGGPPARRSTRQIALLKQQIYKWRRRTHAADPLSSIRPNYYILSDLQIKAIARTPRGTVTTATHLCGLISAGHEWQQQWGDGLLSVVVGFDSGTPTFSIVS</sequence>
<dbReference type="PROSITE" id="PS51192">
    <property type="entry name" value="HELICASE_ATP_BIND_1"/>
    <property type="match status" value="1"/>
</dbReference>
<dbReference type="InterPro" id="IPR001650">
    <property type="entry name" value="Helicase_C-like"/>
</dbReference>
<evidence type="ECO:0000259" key="9">
    <source>
        <dbReference type="PROSITE" id="PS51192"/>
    </source>
</evidence>
<feature type="chain" id="PRO_5002316362" description="DNA 3'-5' helicase" evidence="8">
    <location>
        <begin position="25"/>
        <end position="662"/>
    </location>
</feature>
<dbReference type="Pfam" id="PF00270">
    <property type="entry name" value="DEAD"/>
    <property type="match status" value="1"/>
</dbReference>
<dbReference type="SMART" id="SM00487">
    <property type="entry name" value="DEXDc"/>
    <property type="match status" value="1"/>
</dbReference>